<feature type="region of interest" description="Disordered" evidence="1">
    <location>
        <begin position="1"/>
        <end position="92"/>
    </location>
</feature>
<gene>
    <name evidence="2" type="ORF">E0L32_007280</name>
</gene>
<dbReference type="EMBL" id="SKBQ01000044">
    <property type="protein sequence ID" value="TPX11977.1"/>
    <property type="molecule type" value="Genomic_DNA"/>
</dbReference>
<feature type="compositionally biased region" description="Basic and acidic residues" evidence="1">
    <location>
        <begin position="1"/>
        <end position="13"/>
    </location>
</feature>
<reference evidence="2 3" key="1">
    <citation type="submission" date="2019-06" db="EMBL/GenBank/DDBJ databases">
        <title>Draft genome sequence of the filamentous fungus Phialemoniopsis curvata isolated from diesel fuel.</title>
        <authorList>
            <person name="Varaljay V.A."/>
            <person name="Lyon W.J."/>
            <person name="Crouch A.L."/>
            <person name="Drake C.E."/>
            <person name="Hollomon J.M."/>
            <person name="Nadeau L.J."/>
            <person name="Nunn H.S."/>
            <person name="Stevenson B.S."/>
            <person name="Bojanowski C.L."/>
            <person name="Crookes-Goodson W.J."/>
        </authorList>
    </citation>
    <scope>NUCLEOTIDE SEQUENCE [LARGE SCALE GENOMIC DNA]</scope>
    <source>
        <strain evidence="2 3">D216</strain>
    </source>
</reference>
<dbReference type="AlphaFoldDB" id="A0A507AWX1"/>
<dbReference type="OrthoDB" id="3510794at2759"/>
<comment type="caution">
    <text evidence="2">The sequence shown here is derived from an EMBL/GenBank/DDBJ whole genome shotgun (WGS) entry which is preliminary data.</text>
</comment>
<evidence type="ECO:0000313" key="2">
    <source>
        <dbReference type="EMBL" id="TPX11977.1"/>
    </source>
</evidence>
<organism evidence="2 3">
    <name type="scientific">Thyridium curvatum</name>
    <dbReference type="NCBI Taxonomy" id="1093900"/>
    <lineage>
        <taxon>Eukaryota</taxon>
        <taxon>Fungi</taxon>
        <taxon>Dikarya</taxon>
        <taxon>Ascomycota</taxon>
        <taxon>Pezizomycotina</taxon>
        <taxon>Sordariomycetes</taxon>
        <taxon>Sordariomycetidae</taxon>
        <taxon>Thyridiales</taxon>
        <taxon>Thyridiaceae</taxon>
        <taxon>Thyridium</taxon>
    </lineage>
</organism>
<keyword evidence="3" id="KW-1185">Reference proteome</keyword>
<feature type="compositionally biased region" description="Low complexity" evidence="1">
    <location>
        <begin position="61"/>
        <end position="71"/>
    </location>
</feature>
<accession>A0A507AWX1</accession>
<feature type="compositionally biased region" description="Gly residues" evidence="1">
    <location>
        <begin position="77"/>
        <end position="86"/>
    </location>
</feature>
<dbReference type="InParanoid" id="A0A507AWX1"/>
<feature type="region of interest" description="Disordered" evidence="1">
    <location>
        <begin position="202"/>
        <end position="235"/>
    </location>
</feature>
<protein>
    <submittedName>
        <fullName evidence="2">Uncharacterized protein</fullName>
    </submittedName>
</protein>
<name>A0A507AWX1_9PEZI</name>
<dbReference type="Proteomes" id="UP000319257">
    <property type="component" value="Unassembled WGS sequence"/>
</dbReference>
<evidence type="ECO:0000313" key="3">
    <source>
        <dbReference type="Proteomes" id="UP000319257"/>
    </source>
</evidence>
<dbReference type="STRING" id="1093900.A0A507AWX1"/>
<dbReference type="GeneID" id="41974727"/>
<sequence length="445" mass="49194">MPKHGTACDDRSLRPGWTTTPPGRLGAAASSCPGHDFHRPEDSSTTCSLQDRPQAIDARRPTTSRATTAGAKLDISTGGGGGGGAGTPADFDRPAARVLSEDAGSGAVAPPCEPRPDLHDGQATDTAAAFNASDQSAIEPLPQSQGGPRHSQIRINAATDSSTFTHSRWRAPCSWLQFPPEIRNMIYTWSLQLPDSRTLYSSYYAPDPDPDPGPAHKHKASGGADQPPSLRHQPFRPRLRTPTILLLCRLITAECLPILRSGWLVIDRPPPWPPGRPQPSPLTAFITPSTLQHLRRIDVRPSLAQGRFGSWWAWRGVVEELVAVLLERNSFAELRVLLKMHNVGRPNVWQAEWLGQKSLLKKVRNGPDTYIPNATISIKELQSSNPRFWKPGLIRVEVWRVDEYEATKLHPGNLLENYELDLDRMEEIRSYPDAEFWPGSVLEFL</sequence>
<proteinExistence type="predicted"/>
<evidence type="ECO:0000256" key="1">
    <source>
        <dbReference type="SAM" id="MobiDB-lite"/>
    </source>
</evidence>
<dbReference type="RefSeq" id="XP_030993688.1">
    <property type="nucleotide sequence ID" value="XM_031142006.1"/>
</dbReference>